<protein>
    <recommendedName>
        <fullName evidence="3">NmrA-like domain-containing protein</fullName>
    </recommendedName>
</protein>
<dbReference type="Gene3D" id="3.90.25.10">
    <property type="entry name" value="UDP-galactose 4-epimerase, domain 1"/>
    <property type="match status" value="1"/>
</dbReference>
<dbReference type="Gene3D" id="3.40.50.720">
    <property type="entry name" value="NAD(P)-binding Rossmann-like Domain"/>
    <property type="match status" value="1"/>
</dbReference>
<organism evidence="1 2">
    <name type="scientific">Lactuca virosa</name>
    <dbReference type="NCBI Taxonomy" id="75947"/>
    <lineage>
        <taxon>Eukaryota</taxon>
        <taxon>Viridiplantae</taxon>
        <taxon>Streptophyta</taxon>
        <taxon>Embryophyta</taxon>
        <taxon>Tracheophyta</taxon>
        <taxon>Spermatophyta</taxon>
        <taxon>Magnoliopsida</taxon>
        <taxon>eudicotyledons</taxon>
        <taxon>Gunneridae</taxon>
        <taxon>Pentapetalae</taxon>
        <taxon>asterids</taxon>
        <taxon>campanulids</taxon>
        <taxon>Asterales</taxon>
        <taxon>Asteraceae</taxon>
        <taxon>Cichorioideae</taxon>
        <taxon>Cichorieae</taxon>
        <taxon>Lactucinae</taxon>
        <taxon>Lactuca</taxon>
    </lineage>
</organism>
<keyword evidence="2" id="KW-1185">Reference proteome</keyword>
<evidence type="ECO:0000313" key="1">
    <source>
        <dbReference type="EMBL" id="CAH1417110.1"/>
    </source>
</evidence>
<dbReference type="AlphaFoldDB" id="A0AAU9LT66"/>
<proteinExistence type="predicted"/>
<gene>
    <name evidence="1" type="ORF">LVIROSA_LOCUS4822</name>
</gene>
<dbReference type="EMBL" id="CAKMRJ010000002">
    <property type="protein sequence ID" value="CAH1417110.1"/>
    <property type="molecule type" value="Genomic_DNA"/>
</dbReference>
<accession>A0AAU9LT66</accession>
<comment type="caution">
    <text evidence="1">The sequence shown here is derived from an EMBL/GenBank/DDBJ whole genome shotgun (WGS) entry which is preliminary data.</text>
</comment>
<evidence type="ECO:0000313" key="2">
    <source>
        <dbReference type="Proteomes" id="UP001157418"/>
    </source>
</evidence>
<name>A0AAU9LT66_9ASTR</name>
<dbReference type="Proteomes" id="UP001157418">
    <property type="component" value="Unassembled WGS sequence"/>
</dbReference>
<reference evidence="1 2" key="1">
    <citation type="submission" date="2022-01" db="EMBL/GenBank/DDBJ databases">
        <authorList>
            <person name="Xiong W."/>
            <person name="Schranz E."/>
        </authorList>
    </citation>
    <scope>NUCLEOTIDE SEQUENCE [LARGE SCALE GENOMIC DNA]</scope>
</reference>
<evidence type="ECO:0008006" key="3">
    <source>
        <dbReference type="Google" id="ProtNLM"/>
    </source>
</evidence>
<sequence>MMVRKTIKDFGIPFTYVSANCFVGYMVGGLCQLSHILPSRESVLWFGDYTDQGYIQSGFGVRFIGAKVGFDAGGDDSFDEMFQGGVSGNQSLSFGCFDFRRVVQWFLLLAGGSNG</sequence>